<evidence type="ECO:0000256" key="5">
    <source>
        <dbReference type="ARBA" id="ARBA00022801"/>
    </source>
</evidence>
<accession>C5C5M8</accession>
<keyword evidence="9" id="KW-1185">Reference proteome</keyword>
<comment type="catalytic activity">
    <reaction evidence="7">
        <text>(2R)-O-phospho-3-sulfolactate + H2O = (2R)-3-sulfolactate + phosphate</text>
        <dbReference type="Rhea" id="RHEA:23416"/>
        <dbReference type="ChEBI" id="CHEBI:15377"/>
        <dbReference type="ChEBI" id="CHEBI:15597"/>
        <dbReference type="ChEBI" id="CHEBI:43474"/>
        <dbReference type="ChEBI" id="CHEBI:58738"/>
        <dbReference type="EC" id="3.1.3.71"/>
    </reaction>
</comment>
<dbReference type="PANTHER" id="PTHR37311:SF1">
    <property type="entry name" value="2-PHOSPHOSULFOLACTATE PHOSPHATASE-RELATED"/>
    <property type="match status" value="1"/>
</dbReference>
<keyword evidence="8" id="KW-0449">Lipoprotein</keyword>
<dbReference type="Pfam" id="PF04029">
    <property type="entry name" value="2-ph_phosp"/>
    <property type="match status" value="1"/>
</dbReference>
<dbReference type="Gene3D" id="3.90.1560.10">
    <property type="entry name" value="ComB-like"/>
    <property type="match status" value="1"/>
</dbReference>
<evidence type="ECO:0000256" key="4">
    <source>
        <dbReference type="ARBA" id="ARBA00021948"/>
    </source>
</evidence>
<proteinExistence type="inferred from homology"/>
<dbReference type="RefSeq" id="WP_015882459.1">
    <property type="nucleotide sequence ID" value="NC_012669.1"/>
</dbReference>
<sequence>MSTADDAVRLSQSGARVRFGWGPQAVRRFPATHVVVVDVLRFTTAVDVAVSHGARVHPYRWRDGGAGHLAAETGAHLADGSSSPYSLSPASLAGLNPGDAVVLPSPNGSTCAALAHERGAVVLAACLRNAAAVAAWLDGTGAEDVLVVACGEQWPDGAGLRPALEDELGAAAVVAQLGGSRSAEADAAARLWTACADGAADLVRGSASAAEARSRGWHDDLELACRVGASDAVPLLLDGAFSDGSRR</sequence>
<evidence type="ECO:0000256" key="1">
    <source>
        <dbReference type="ARBA" id="ARBA00001946"/>
    </source>
</evidence>
<dbReference type="AlphaFoldDB" id="C5C5M8"/>
<dbReference type="eggNOG" id="COG2045">
    <property type="taxonomic scope" value="Bacteria"/>
</dbReference>
<dbReference type="OrthoDB" id="8588453at2"/>
<dbReference type="PANTHER" id="PTHR37311">
    <property type="entry name" value="2-PHOSPHOSULFOLACTATE PHOSPHATASE-RELATED"/>
    <property type="match status" value="1"/>
</dbReference>
<dbReference type="EC" id="3.1.3.71" evidence="3"/>
<protein>
    <recommendedName>
        <fullName evidence="4">Probable 2-phosphosulfolactate phosphatase</fullName>
        <ecNumber evidence="3">3.1.3.71</ecNumber>
    </recommendedName>
</protein>
<keyword evidence="5" id="KW-0378">Hydrolase</keyword>
<dbReference type="EMBL" id="CP001618">
    <property type="protein sequence ID" value="ACQ80219.1"/>
    <property type="molecule type" value="Genomic_DNA"/>
</dbReference>
<keyword evidence="6" id="KW-0460">Magnesium</keyword>
<dbReference type="KEGG" id="bcv:Bcav_1964"/>
<dbReference type="GO" id="GO:0050532">
    <property type="term" value="F:2-phosphosulfolactate phosphatase activity"/>
    <property type="evidence" value="ECO:0007669"/>
    <property type="project" value="UniProtKB-EC"/>
</dbReference>
<dbReference type="GO" id="GO:0000287">
    <property type="term" value="F:magnesium ion binding"/>
    <property type="evidence" value="ECO:0007669"/>
    <property type="project" value="InterPro"/>
</dbReference>
<organism evidence="8 9">
    <name type="scientific">Beutenbergia cavernae (strain ATCC BAA-8 / DSM 12333 / CCUG 43141 / JCM 11478 / NBRC 16432 / NCIMB 13614 / HKI 0122)</name>
    <dbReference type="NCBI Taxonomy" id="471853"/>
    <lineage>
        <taxon>Bacteria</taxon>
        <taxon>Bacillati</taxon>
        <taxon>Actinomycetota</taxon>
        <taxon>Actinomycetes</taxon>
        <taxon>Micrococcales</taxon>
        <taxon>Beutenbergiaceae</taxon>
        <taxon>Beutenbergia</taxon>
    </lineage>
</organism>
<dbReference type="GO" id="GO:0050545">
    <property type="term" value="F:sulfopyruvate decarboxylase activity"/>
    <property type="evidence" value="ECO:0007669"/>
    <property type="project" value="TreeGrafter"/>
</dbReference>
<dbReference type="InterPro" id="IPR036702">
    <property type="entry name" value="ComB-like_sf"/>
</dbReference>
<dbReference type="Proteomes" id="UP000007962">
    <property type="component" value="Chromosome"/>
</dbReference>
<evidence type="ECO:0000313" key="8">
    <source>
        <dbReference type="EMBL" id="ACQ80219.1"/>
    </source>
</evidence>
<dbReference type="STRING" id="471853.Bcav_1964"/>
<reference evidence="8 9" key="1">
    <citation type="journal article" date="2009" name="Stand. Genomic Sci.">
        <title>Complete genome sequence of Beutenbergia cavernae type strain (HKI 0122).</title>
        <authorList>
            <person name="Land M."/>
            <person name="Pukall R."/>
            <person name="Abt B."/>
            <person name="Goker M."/>
            <person name="Rohde M."/>
            <person name="Glavina Del Rio T."/>
            <person name="Tice H."/>
            <person name="Copeland A."/>
            <person name="Cheng J.F."/>
            <person name="Lucas S."/>
            <person name="Chen F."/>
            <person name="Nolan M."/>
            <person name="Bruce D."/>
            <person name="Goodwin L."/>
            <person name="Pitluck S."/>
            <person name="Ivanova N."/>
            <person name="Mavromatis K."/>
            <person name="Ovchinnikova G."/>
            <person name="Pati A."/>
            <person name="Chen A."/>
            <person name="Palaniappan K."/>
            <person name="Hauser L."/>
            <person name="Chang Y.J."/>
            <person name="Jefferies C.C."/>
            <person name="Saunders E."/>
            <person name="Brettin T."/>
            <person name="Detter J.C."/>
            <person name="Han C."/>
            <person name="Chain P."/>
            <person name="Bristow J."/>
            <person name="Eisen J.A."/>
            <person name="Markowitz V."/>
            <person name="Hugenholtz P."/>
            <person name="Kyrpides N.C."/>
            <person name="Klenk H.P."/>
            <person name="Lapidus A."/>
        </authorList>
    </citation>
    <scope>NUCLEOTIDE SEQUENCE [LARGE SCALE GENOMIC DNA]</scope>
    <source>
        <strain evidence="9">ATCC BAA-8 / DSM 12333 / NBRC 16432</strain>
    </source>
</reference>
<dbReference type="HOGENOM" id="CLU_094942_0_0_11"/>
<evidence type="ECO:0000256" key="3">
    <source>
        <dbReference type="ARBA" id="ARBA00012953"/>
    </source>
</evidence>
<name>C5C5M8_BEUC1</name>
<evidence type="ECO:0000313" key="9">
    <source>
        <dbReference type="Proteomes" id="UP000007962"/>
    </source>
</evidence>
<evidence type="ECO:0000256" key="6">
    <source>
        <dbReference type="ARBA" id="ARBA00022842"/>
    </source>
</evidence>
<dbReference type="InterPro" id="IPR005238">
    <property type="entry name" value="ComB-like"/>
</dbReference>
<evidence type="ECO:0000256" key="2">
    <source>
        <dbReference type="ARBA" id="ARBA00009997"/>
    </source>
</evidence>
<gene>
    <name evidence="8" type="ordered locus">Bcav_1964</name>
</gene>
<dbReference type="SUPFAM" id="SSF142823">
    <property type="entry name" value="ComB-like"/>
    <property type="match status" value="1"/>
</dbReference>
<evidence type="ECO:0000256" key="7">
    <source>
        <dbReference type="ARBA" id="ARBA00033711"/>
    </source>
</evidence>
<comment type="similarity">
    <text evidence="2">Belongs to the ComB family.</text>
</comment>
<comment type="cofactor">
    <cofactor evidence="1">
        <name>Mg(2+)</name>
        <dbReference type="ChEBI" id="CHEBI:18420"/>
    </cofactor>
</comment>